<proteinExistence type="predicted"/>
<evidence type="ECO:0000256" key="3">
    <source>
        <dbReference type="ARBA" id="ARBA00022837"/>
    </source>
</evidence>
<dbReference type="PROSITE" id="PS00018">
    <property type="entry name" value="EF_HAND_1"/>
    <property type="match status" value="4"/>
</dbReference>
<evidence type="ECO:0000259" key="6">
    <source>
        <dbReference type="PROSITE" id="PS50222"/>
    </source>
</evidence>
<feature type="compositionally biased region" description="Low complexity" evidence="5">
    <location>
        <begin position="255"/>
        <end position="278"/>
    </location>
</feature>
<dbReference type="OrthoDB" id="26525at2759"/>
<keyword evidence="2" id="KW-0677">Repeat</keyword>
<dbReference type="CDD" id="cd00051">
    <property type="entry name" value="EFh"/>
    <property type="match status" value="2"/>
</dbReference>
<feature type="region of interest" description="Disordered" evidence="5">
    <location>
        <begin position="248"/>
        <end position="278"/>
    </location>
</feature>
<evidence type="ECO:0000313" key="7">
    <source>
        <dbReference type="EMBL" id="PVD32033.1"/>
    </source>
</evidence>
<dbReference type="PROSITE" id="PS50222">
    <property type="entry name" value="EF_HAND_2"/>
    <property type="match status" value="4"/>
</dbReference>
<dbReference type="InterPro" id="IPR018247">
    <property type="entry name" value="EF_Hand_1_Ca_BS"/>
</dbReference>
<feature type="region of interest" description="Disordered" evidence="5">
    <location>
        <begin position="65"/>
        <end position="100"/>
    </location>
</feature>
<dbReference type="InterPro" id="IPR011992">
    <property type="entry name" value="EF-hand-dom_pair"/>
</dbReference>
<organism evidence="7 8">
    <name type="scientific">Pomacea canaliculata</name>
    <name type="common">Golden apple snail</name>
    <dbReference type="NCBI Taxonomy" id="400727"/>
    <lineage>
        <taxon>Eukaryota</taxon>
        <taxon>Metazoa</taxon>
        <taxon>Spiralia</taxon>
        <taxon>Lophotrochozoa</taxon>
        <taxon>Mollusca</taxon>
        <taxon>Gastropoda</taxon>
        <taxon>Caenogastropoda</taxon>
        <taxon>Architaenioglossa</taxon>
        <taxon>Ampullarioidea</taxon>
        <taxon>Ampullariidae</taxon>
        <taxon>Pomacea</taxon>
    </lineage>
</organism>
<dbReference type="Gene3D" id="1.10.238.10">
    <property type="entry name" value="EF-hand"/>
    <property type="match status" value="2"/>
</dbReference>
<dbReference type="EMBL" id="PZQS01000004">
    <property type="protein sequence ID" value="PVD32033.1"/>
    <property type="molecule type" value="Genomic_DNA"/>
</dbReference>
<dbReference type="PANTHER" id="PTHR23048:SF0">
    <property type="entry name" value="CALMODULIN LIKE 3"/>
    <property type="match status" value="1"/>
</dbReference>
<dbReference type="FunFam" id="1.10.238.10:FF:000001">
    <property type="entry name" value="Calmodulin 1"/>
    <property type="match status" value="1"/>
</dbReference>
<dbReference type="GO" id="GO:0005509">
    <property type="term" value="F:calcium ion binding"/>
    <property type="evidence" value="ECO:0007669"/>
    <property type="project" value="InterPro"/>
</dbReference>
<feature type="domain" description="EF-hand" evidence="6">
    <location>
        <begin position="137"/>
        <end position="172"/>
    </location>
</feature>
<keyword evidence="4" id="KW-0514">Muscle protein</keyword>
<gene>
    <name evidence="7" type="ORF">C0Q70_07459</name>
</gene>
<evidence type="ECO:0000256" key="1">
    <source>
        <dbReference type="ARBA" id="ARBA00022723"/>
    </source>
</evidence>
<feature type="domain" description="EF-hand" evidence="6">
    <location>
        <begin position="101"/>
        <end position="136"/>
    </location>
</feature>
<feature type="compositionally biased region" description="Basic residues" evidence="5">
    <location>
        <begin position="7"/>
        <end position="26"/>
    </location>
</feature>
<name>A0A2T7PF57_POMCA</name>
<accession>A0A2T7PF57</accession>
<evidence type="ECO:0000313" key="8">
    <source>
        <dbReference type="Proteomes" id="UP000245119"/>
    </source>
</evidence>
<dbReference type="SUPFAM" id="SSF47473">
    <property type="entry name" value="EF-hand"/>
    <property type="match status" value="1"/>
</dbReference>
<keyword evidence="1" id="KW-0479">Metal-binding</keyword>
<feature type="domain" description="EF-hand" evidence="6">
    <location>
        <begin position="217"/>
        <end position="252"/>
    </location>
</feature>
<evidence type="ECO:0000256" key="5">
    <source>
        <dbReference type="SAM" id="MobiDB-lite"/>
    </source>
</evidence>
<dbReference type="Pfam" id="PF13499">
    <property type="entry name" value="EF-hand_7"/>
    <property type="match status" value="2"/>
</dbReference>
<evidence type="ECO:0000256" key="4">
    <source>
        <dbReference type="ARBA" id="ARBA00023179"/>
    </source>
</evidence>
<dbReference type="STRING" id="400727.A0A2T7PF57"/>
<dbReference type="PANTHER" id="PTHR23048">
    <property type="entry name" value="MYOSIN LIGHT CHAIN 1, 3"/>
    <property type="match status" value="1"/>
</dbReference>
<protein>
    <recommendedName>
        <fullName evidence="6">EF-hand domain-containing protein</fullName>
    </recommendedName>
</protein>
<dbReference type="SMART" id="SM00054">
    <property type="entry name" value="EFh"/>
    <property type="match status" value="4"/>
</dbReference>
<dbReference type="Proteomes" id="UP000245119">
    <property type="component" value="Linkage Group LG4"/>
</dbReference>
<dbReference type="InterPro" id="IPR050230">
    <property type="entry name" value="CALM/Myosin/TropC-like"/>
</dbReference>
<feature type="compositionally biased region" description="Basic and acidic residues" evidence="5">
    <location>
        <begin position="73"/>
        <end position="100"/>
    </location>
</feature>
<keyword evidence="8" id="KW-1185">Reference proteome</keyword>
<dbReference type="FunFam" id="1.10.238.10:FF:000336">
    <property type="entry name" value="HLH domain-containing protein"/>
    <property type="match status" value="1"/>
</dbReference>
<reference evidence="7 8" key="1">
    <citation type="submission" date="2018-04" db="EMBL/GenBank/DDBJ databases">
        <title>The genome of golden apple snail Pomacea canaliculata provides insight into stress tolerance and invasive adaptation.</title>
        <authorList>
            <person name="Liu C."/>
            <person name="Liu B."/>
            <person name="Ren Y."/>
            <person name="Zhang Y."/>
            <person name="Wang H."/>
            <person name="Li S."/>
            <person name="Jiang F."/>
            <person name="Yin L."/>
            <person name="Zhang G."/>
            <person name="Qian W."/>
            <person name="Fan W."/>
        </authorList>
    </citation>
    <scope>NUCLEOTIDE SEQUENCE [LARGE SCALE GENOMIC DNA]</scope>
    <source>
        <strain evidence="7">SZHN2017</strain>
        <tissue evidence="7">Muscle</tissue>
    </source>
</reference>
<feature type="region of interest" description="Disordered" evidence="5">
    <location>
        <begin position="1"/>
        <end position="30"/>
    </location>
</feature>
<sequence length="278" mass="31226">MLDKLVKKTHRCSPRMHSSSTRHPHVRPSGMTVKSFGEVAFACYTQHDSVVMISTKSKKLIKFSPHLRKKSRSKDNAVKDMDSGGAARDHGDRLPNGLNDKEKQDLQQVFEMFDKNKDGKISCEELGVVLRTLGHRYSQTEVEEMIKTADKNDNGFVEYDEFLLMMKKWSASPAQQAQDADDNEKALEAFRIFDMDGNGYIDRHELRFIMSKLGESPCEEDICEMFRLADLNGDGLIDYEEFTMLMANLNPGPSQPASSSATPTSSKASSSSKGVKKK</sequence>
<keyword evidence="3" id="KW-0106">Calcium</keyword>
<feature type="domain" description="EF-hand" evidence="6">
    <location>
        <begin position="181"/>
        <end position="216"/>
    </location>
</feature>
<dbReference type="InterPro" id="IPR002048">
    <property type="entry name" value="EF_hand_dom"/>
</dbReference>
<comment type="caution">
    <text evidence="7">The sequence shown here is derived from an EMBL/GenBank/DDBJ whole genome shotgun (WGS) entry which is preliminary data.</text>
</comment>
<dbReference type="GO" id="GO:0016460">
    <property type="term" value="C:myosin II complex"/>
    <property type="evidence" value="ECO:0007669"/>
    <property type="project" value="TreeGrafter"/>
</dbReference>
<dbReference type="AlphaFoldDB" id="A0A2T7PF57"/>
<evidence type="ECO:0000256" key="2">
    <source>
        <dbReference type="ARBA" id="ARBA00022737"/>
    </source>
</evidence>